<dbReference type="AlphaFoldDB" id="A0A4Z1H7Y4"/>
<reference evidence="2 3" key="1">
    <citation type="submission" date="2017-12" db="EMBL/GenBank/DDBJ databases">
        <title>Comparative genomics of Botrytis spp.</title>
        <authorList>
            <person name="Valero-Jimenez C.A."/>
            <person name="Tapia P."/>
            <person name="Veloso J."/>
            <person name="Silva-Moreno E."/>
            <person name="Staats M."/>
            <person name="Valdes J.H."/>
            <person name="Van Kan J.A.L."/>
        </authorList>
    </citation>
    <scope>NUCLEOTIDE SEQUENCE [LARGE SCALE GENOMIC DNA]</scope>
    <source>
        <strain evidence="2 3">MUCL11595</strain>
    </source>
</reference>
<keyword evidence="3" id="KW-1185">Reference proteome</keyword>
<feature type="region of interest" description="Disordered" evidence="1">
    <location>
        <begin position="1"/>
        <end position="25"/>
    </location>
</feature>
<feature type="compositionally biased region" description="Polar residues" evidence="1">
    <location>
        <begin position="489"/>
        <end position="507"/>
    </location>
</feature>
<dbReference type="EMBL" id="PQXN01000412">
    <property type="protein sequence ID" value="TGO45186.1"/>
    <property type="molecule type" value="Genomic_DNA"/>
</dbReference>
<dbReference type="Proteomes" id="UP000297527">
    <property type="component" value="Unassembled WGS sequence"/>
</dbReference>
<proteinExistence type="predicted"/>
<evidence type="ECO:0000256" key="1">
    <source>
        <dbReference type="SAM" id="MobiDB-lite"/>
    </source>
</evidence>
<evidence type="ECO:0000313" key="3">
    <source>
        <dbReference type="Proteomes" id="UP000297527"/>
    </source>
</evidence>
<protein>
    <submittedName>
        <fullName evidence="2">Uncharacterized protein</fullName>
    </submittedName>
</protein>
<sequence>MKSKIKSPKSRIQRNNKLKEGESKADPVTQLHKFCQQHNCDDPKYVSEHRKLTLVLSGTHIFNNIPEFRPKKKFKNHAEGKVDVAKQALRWIQENPSPSLYWKDPKTAELVTDIIAELAEGVYENGTDKKAMIDFMEFLKKKAKDKLRDRLEKKGVPKTSCGTPQYTRALEVCRLSHVSCTAASAYPEIICAPNVVFKEIPKPIISTIKPALAQENTALSTATDILSPALNVGAMGNIALVKDLDDTLRLLTAIISQDGYKFLDRLQVLSNRHGKKRLEFLQYLMDFFSEDLIKDISGDFLRGERTWTEKNMAQFSQVQSKDLLGVFNSVASSLGYKSEEHLKLFLSWHQNGMFKTITDLSKRVGAKTQHYLEKLLELEGAGLFTIMDEATTISEGKPARLLSSYICRQTDDISQRLRKIEEQKPGKTSQILSDALRYHQLNIFREINTLIGDSSDGQRIRNHFISLLTVVQAVKDVVATIEQLVPTGILTNNGTTPISQGAQAPNPDSTPAPIIPSSDEQRQLPPATTNPGLKPKSRFSLPGSKLPAPSSKASSSSSKKAKKADTTLPEATTSTERPILARGKCIKCPRLGYKIFQDGKLLCEECRNGPY</sequence>
<accession>A0A4Z1H7Y4</accession>
<feature type="compositionally biased region" description="Low complexity" evidence="1">
    <location>
        <begin position="540"/>
        <end position="558"/>
    </location>
</feature>
<evidence type="ECO:0000313" key="2">
    <source>
        <dbReference type="EMBL" id="TGO45186.1"/>
    </source>
</evidence>
<name>A0A4Z1H7Y4_9HELO</name>
<dbReference type="OrthoDB" id="3561452at2759"/>
<organism evidence="2 3">
    <name type="scientific">Botryotinia convoluta</name>
    <dbReference type="NCBI Taxonomy" id="54673"/>
    <lineage>
        <taxon>Eukaryota</taxon>
        <taxon>Fungi</taxon>
        <taxon>Dikarya</taxon>
        <taxon>Ascomycota</taxon>
        <taxon>Pezizomycotina</taxon>
        <taxon>Leotiomycetes</taxon>
        <taxon>Helotiales</taxon>
        <taxon>Sclerotiniaceae</taxon>
        <taxon>Botryotinia</taxon>
    </lineage>
</organism>
<comment type="caution">
    <text evidence="2">The sequence shown here is derived from an EMBL/GenBank/DDBJ whole genome shotgun (WGS) entry which is preliminary data.</text>
</comment>
<feature type="region of interest" description="Disordered" evidence="1">
    <location>
        <begin position="489"/>
        <end position="576"/>
    </location>
</feature>
<gene>
    <name evidence="2" type="ORF">BCON_0414g00010</name>
</gene>
<feature type="compositionally biased region" description="Basic residues" evidence="1">
    <location>
        <begin position="1"/>
        <end position="16"/>
    </location>
</feature>